<keyword evidence="6" id="KW-1185">Reference proteome</keyword>
<dbReference type="OrthoDB" id="9043248at2"/>
<evidence type="ECO:0000256" key="2">
    <source>
        <dbReference type="ARBA" id="ARBA00022801"/>
    </source>
</evidence>
<name>A0A4R2HQU5_9ACTN</name>
<dbReference type="RefSeq" id="WP_132208810.1">
    <property type="nucleotide sequence ID" value="NZ_SLWN01000003.1"/>
</dbReference>
<dbReference type="InterPro" id="IPR045857">
    <property type="entry name" value="O16G_dom_2"/>
</dbReference>
<feature type="domain" description="Glycosyl hydrolase family 13 catalytic" evidence="4">
    <location>
        <begin position="14"/>
        <end position="389"/>
    </location>
</feature>
<dbReference type="Pfam" id="PF11941">
    <property type="entry name" value="DUF3459"/>
    <property type="match status" value="1"/>
</dbReference>
<dbReference type="EMBL" id="SLWN01000003">
    <property type="protein sequence ID" value="TCO33349.1"/>
    <property type="molecule type" value="Genomic_DNA"/>
</dbReference>
<dbReference type="SUPFAM" id="SSF51011">
    <property type="entry name" value="Glycosyl hydrolase domain"/>
    <property type="match status" value="1"/>
</dbReference>
<evidence type="ECO:0000313" key="6">
    <source>
        <dbReference type="Proteomes" id="UP000294508"/>
    </source>
</evidence>
<dbReference type="SMART" id="SM00642">
    <property type="entry name" value="Aamy"/>
    <property type="match status" value="1"/>
</dbReference>
<dbReference type="GO" id="GO:0009313">
    <property type="term" value="P:oligosaccharide catabolic process"/>
    <property type="evidence" value="ECO:0007669"/>
    <property type="project" value="TreeGrafter"/>
</dbReference>
<dbReference type="InterPro" id="IPR006047">
    <property type="entry name" value="GH13_cat_dom"/>
</dbReference>
<evidence type="ECO:0000256" key="3">
    <source>
        <dbReference type="ARBA" id="ARBA00023295"/>
    </source>
</evidence>
<dbReference type="Gene3D" id="2.60.40.1180">
    <property type="entry name" value="Golgi alpha-mannosidase II"/>
    <property type="match status" value="1"/>
</dbReference>
<gene>
    <name evidence="5" type="ORF">EV652_103349</name>
</gene>
<accession>A0A4R2HQU5</accession>
<dbReference type="AlphaFoldDB" id="A0A4R2HQU5"/>
<organism evidence="5 6">
    <name type="scientific">Kribbella steppae</name>
    <dbReference type="NCBI Taxonomy" id="2512223"/>
    <lineage>
        <taxon>Bacteria</taxon>
        <taxon>Bacillati</taxon>
        <taxon>Actinomycetota</taxon>
        <taxon>Actinomycetes</taxon>
        <taxon>Propionibacteriales</taxon>
        <taxon>Kribbellaceae</taxon>
        <taxon>Kribbella</taxon>
    </lineage>
</organism>
<proteinExistence type="inferred from homology"/>
<protein>
    <submittedName>
        <fullName evidence="5">Alpha-glucosidase</fullName>
    </submittedName>
</protein>
<dbReference type="FunFam" id="3.90.400.10:FF:000002">
    <property type="entry name" value="Sucrose isomerase"/>
    <property type="match status" value="1"/>
</dbReference>
<dbReference type="Gene3D" id="3.20.20.80">
    <property type="entry name" value="Glycosidases"/>
    <property type="match status" value="1"/>
</dbReference>
<evidence type="ECO:0000259" key="4">
    <source>
        <dbReference type="SMART" id="SM00642"/>
    </source>
</evidence>
<dbReference type="PANTHER" id="PTHR10357:SF179">
    <property type="entry name" value="NEUTRAL AND BASIC AMINO ACID TRANSPORT PROTEIN RBAT"/>
    <property type="match status" value="1"/>
</dbReference>
<dbReference type="GO" id="GO:0004556">
    <property type="term" value="F:alpha-amylase activity"/>
    <property type="evidence" value="ECO:0007669"/>
    <property type="project" value="TreeGrafter"/>
</dbReference>
<dbReference type="InterPro" id="IPR013780">
    <property type="entry name" value="Glyco_hydro_b"/>
</dbReference>
<dbReference type="SUPFAM" id="SSF51445">
    <property type="entry name" value="(Trans)glycosidases"/>
    <property type="match status" value="1"/>
</dbReference>
<dbReference type="PANTHER" id="PTHR10357">
    <property type="entry name" value="ALPHA-AMYLASE FAMILY MEMBER"/>
    <property type="match status" value="1"/>
</dbReference>
<keyword evidence="3" id="KW-0326">Glycosidase</keyword>
<evidence type="ECO:0000256" key="1">
    <source>
        <dbReference type="ARBA" id="ARBA00008061"/>
    </source>
</evidence>
<dbReference type="InterPro" id="IPR017853">
    <property type="entry name" value="GH"/>
</dbReference>
<comment type="caution">
    <text evidence="5">The sequence shown here is derived from an EMBL/GenBank/DDBJ whole genome shotgun (WGS) entry which is preliminary data.</text>
</comment>
<dbReference type="Gene3D" id="3.90.400.10">
    <property type="entry name" value="Oligo-1,6-glucosidase, Domain 2"/>
    <property type="match status" value="1"/>
</dbReference>
<sequence>MDVLPWWQTGAIYQIYPRSFADSNDDGVGDLAGVTGHLEYLAGLGVAAIWLSPFYPSPMDDFGYDVTDHTGVDPVFGTVADAEELIEAAHRHGLRVIVDFIPNHTSYQHPWFVASRTRDDQYADWYYWRDPAPGGGPPNNWLSVFGGPAWTFDDRRGQYYYHAYLPEQPDLNWRNPAVRTAQYDVLRTWLARGVDGFRIDAFRQLLKDPQWRDNPPNPEWQTGDDPYLSLRPVHSTDQADIVDVIAELRSVLPDQAALMAELYLPLDKLMRYYGTDGSGIHLPTNMHLVSSPWTPTDIAHLAEEYEALLPSGAWPNWVTGNHDRSRIASRIGPAQARVAAVLLLTLRGTPTLYYGEELGMLDIPVSGSQLRDPLTRRLPDQAMGRDPERTPMRWTSAYHAGFCPDSVTPWLPTEPHPAGVDVKSQDGSPTSMLTLYRALLEVRQTSNALRTGAYRTVLVTDDVLVYERRSADAAQLIALNFTDRPQPITLPPGAHAVLSTHELPAQPTTLRPNEGLVLQQSLDPAASVSM</sequence>
<reference evidence="5 6" key="1">
    <citation type="journal article" date="2015" name="Stand. Genomic Sci.">
        <title>Genomic Encyclopedia of Bacterial and Archaeal Type Strains, Phase III: the genomes of soil and plant-associated and newly described type strains.</title>
        <authorList>
            <person name="Whitman W.B."/>
            <person name="Woyke T."/>
            <person name="Klenk H.P."/>
            <person name="Zhou Y."/>
            <person name="Lilburn T.G."/>
            <person name="Beck B.J."/>
            <person name="De Vos P."/>
            <person name="Vandamme P."/>
            <person name="Eisen J.A."/>
            <person name="Garrity G."/>
            <person name="Hugenholtz P."/>
            <person name="Kyrpides N.C."/>
        </authorList>
    </citation>
    <scope>NUCLEOTIDE SEQUENCE [LARGE SCALE GENOMIC DNA]</scope>
    <source>
        <strain evidence="5 6">VKM Ac-2572</strain>
    </source>
</reference>
<evidence type="ECO:0000313" key="5">
    <source>
        <dbReference type="EMBL" id="TCO33349.1"/>
    </source>
</evidence>
<dbReference type="CDD" id="cd11331">
    <property type="entry name" value="AmyAc_OligoGlu_like"/>
    <property type="match status" value="1"/>
</dbReference>
<comment type="similarity">
    <text evidence="1">Belongs to the glycosyl hydrolase 13 family.</text>
</comment>
<dbReference type="Proteomes" id="UP000294508">
    <property type="component" value="Unassembled WGS sequence"/>
</dbReference>
<dbReference type="InterPro" id="IPR022567">
    <property type="entry name" value="DUF3459"/>
</dbReference>
<dbReference type="Pfam" id="PF00128">
    <property type="entry name" value="Alpha-amylase"/>
    <property type="match status" value="1"/>
</dbReference>
<keyword evidence="2" id="KW-0378">Hydrolase</keyword>